<accession>A0AAE7RW83</accession>
<dbReference type="EMBL" id="MZ130490">
    <property type="protein sequence ID" value="QWM90541.1"/>
    <property type="molecule type" value="Genomic_DNA"/>
</dbReference>
<organism evidence="1 2">
    <name type="scientific">uncultured phage cr13_1</name>
    <dbReference type="NCBI Taxonomy" id="2986396"/>
    <lineage>
        <taxon>Viruses</taxon>
        <taxon>Duplodnaviria</taxon>
        <taxon>Heunggongvirae</taxon>
        <taxon>Uroviricota</taxon>
        <taxon>Caudoviricetes</taxon>
        <taxon>Crassvirales</taxon>
        <taxon>Crevaviridae</taxon>
        <taxon>Doltivirinae</taxon>
        <taxon>Kingevirus</taxon>
        <taxon>Kingevirus communis</taxon>
    </lineage>
</organism>
<keyword evidence="2" id="KW-1185">Reference proteome</keyword>
<dbReference type="Proteomes" id="UP000827409">
    <property type="component" value="Segment"/>
</dbReference>
<dbReference type="RefSeq" id="YP_010360113.1">
    <property type="nucleotide sequence ID" value="NC_062780.1"/>
</dbReference>
<sequence length="60" mass="7141">MSKQPIIQVHSCRACKYCKSKTSYKSRTERKTYYECDKTKTMITESVYQTNDCLTFISRK</sequence>
<proteinExistence type="predicted"/>
<protein>
    <submittedName>
        <fullName evidence="1">Uncharacterized protein</fullName>
    </submittedName>
</protein>
<gene>
    <name evidence="1" type="primary">gp_26678</name>
</gene>
<dbReference type="KEGG" id="vg:75690924"/>
<reference evidence="1 2" key="1">
    <citation type="submission" date="2021-04" db="EMBL/GenBank/DDBJ databases">
        <authorList>
            <person name="Shkoporov A.N."/>
            <person name="Stockdale S.R."/>
            <person name="Guerin E."/>
            <person name="Ross R.P."/>
            <person name="Hill C."/>
        </authorList>
    </citation>
    <scope>NUCLEOTIDE SEQUENCE [LARGE SCALE GENOMIC DNA]</scope>
    <source>
        <strain evidence="2">cr13_1</strain>
    </source>
</reference>
<evidence type="ECO:0000313" key="1">
    <source>
        <dbReference type="EMBL" id="QWM90541.1"/>
    </source>
</evidence>
<dbReference type="GeneID" id="75690924"/>
<name>A0AAE7RW83_9CAUD</name>
<evidence type="ECO:0000313" key="2">
    <source>
        <dbReference type="Proteomes" id="UP000827409"/>
    </source>
</evidence>